<dbReference type="PANTHER" id="PTHR20544:SF0">
    <property type="entry name" value="NUCLEOPROTEIN TPR_MLP1 DOMAIN-CONTAINING PROTEIN"/>
    <property type="match status" value="1"/>
</dbReference>
<dbReference type="InterPro" id="IPR051877">
    <property type="entry name" value="Centriole_BasalBody_StrucProt"/>
</dbReference>
<feature type="coiled-coil region" evidence="5">
    <location>
        <begin position="9"/>
        <end position="161"/>
    </location>
</feature>
<dbReference type="PANTHER" id="PTHR20544">
    <property type="entry name" value="CENTROSOMAL PROTEIN CEP135"/>
    <property type="match status" value="1"/>
</dbReference>
<keyword evidence="3" id="KW-0206">Cytoskeleton</keyword>
<dbReference type="AlphaFoldDB" id="A0AAD9J4Y8"/>
<sequence>AAAHYEGIVRVLEEERDLYKQQLDVLKSHCCCVPQSYSSSCSNVEIERLQRERDDLQNLLAKFERHICETKGELAMTRQELLRSPRQTKASLQAQAMLRRLENEREDALTELRRVTTERDTLHERLQEQTEHALKDVQKKLSRKEEEFDQRQDDLVHLEKDMVTVENDNRWPGRDLSPASHHRLMDKEKDALQMWWTRRRTKRAARKRHIAEDSSSEELMEVSRAREVAFRENRPFQDDLSSMMKENQAPGSDVDLVVVDRA</sequence>
<evidence type="ECO:0000256" key="2">
    <source>
        <dbReference type="ARBA" id="ARBA00022490"/>
    </source>
</evidence>
<keyword evidence="8" id="KW-1185">Reference proteome</keyword>
<evidence type="ECO:0000256" key="1">
    <source>
        <dbReference type="ARBA" id="ARBA00004114"/>
    </source>
</evidence>
<comment type="subcellular location">
    <subcellularLocation>
        <location evidence="1">Cytoplasm</location>
        <location evidence="1">Cytoskeleton</location>
        <location evidence="1">Microtubule organizing center</location>
        <location evidence="1">Centrosome</location>
        <location evidence="1">Centriole</location>
    </subcellularLocation>
</comment>
<reference evidence="7" key="1">
    <citation type="journal article" date="2023" name="Mol. Biol. Evol.">
        <title>Third-Generation Sequencing Reveals the Adaptive Role of the Epigenome in Three Deep-Sea Polychaetes.</title>
        <authorList>
            <person name="Perez M."/>
            <person name="Aroh O."/>
            <person name="Sun Y."/>
            <person name="Lan Y."/>
            <person name="Juniper S.K."/>
            <person name="Young C.R."/>
            <person name="Angers B."/>
            <person name="Qian P.Y."/>
        </authorList>
    </citation>
    <scope>NUCLEOTIDE SEQUENCE</scope>
    <source>
        <strain evidence="7">R07B-5</strain>
    </source>
</reference>
<protein>
    <submittedName>
        <fullName evidence="7">Uncharacterized protein</fullName>
    </submittedName>
</protein>
<evidence type="ECO:0000256" key="6">
    <source>
        <dbReference type="SAM" id="MobiDB-lite"/>
    </source>
</evidence>
<proteinExistence type="inferred from homology"/>
<organism evidence="7 8">
    <name type="scientific">Ridgeia piscesae</name>
    <name type="common">Tubeworm</name>
    <dbReference type="NCBI Taxonomy" id="27915"/>
    <lineage>
        <taxon>Eukaryota</taxon>
        <taxon>Metazoa</taxon>
        <taxon>Spiralia</taxon>
        <taxon>Lophotrochozoa</taxon>
        <taxon>Annelida</taxon>
        <taxon>Polychaeta</taxon>
        <taxon>Sedentaria</taxon>
        <taxon>Canalipalpata</taxon>
        <taxon>Sabellida</taxon>
        <taxon>Siboglinidae</taxon>
        <taxon>Ridgeia</taxon>
    </lineage>
</organism>
<keyword evidence="5" id="KW-0175">Coiled coil</keyword>
<keyword evidence="2" id="KW-0963">Cytoplasm</keyword>
<comment type="caution">
    <text evidence="7">The sequence shown here is derived from an EMBL/GenBank/DDBJ whole genome shotgun (WGS) entry which is preliminary data.</text>
</comment>
<comment type="similarity">
    <text evidence="4">Belongs to the CEP135/TSGA10 family.</text>
</comment>
<dbReference type="EMBL" id="JAODUO010003647">
    <property type="protein sequence ID" value="KAK2146493.1"/>
    <property type="molecule type" value="Genomic_DNA"/>
</dbReference>
<evidence type="ECO:0000313" key="7">
    <source>
        <dbReference type="EMBL" id="KAK2146493.1"/>
    </source>
</evidence>
<feature type="non-terminal residue" evidence="7">
    <location>
        <position position="1"/>
    </location>
</feature>
<accession>A0AAD9J4Y8</accession>
<evidence type="ECO:0000256" key="4">
    <source>
        <dbReference type="ARBA" id="ARBA00038123"/>
    </source>
</evidence>
<dbReference type="Proteomes" id="UP001209878">
    <property type="component" value="Unassembled WGS sequence"/>
</dbReference>
<gene>
    <name evidence="7" type="ORF">NP493_3654g00004</name>
</gene>
<evidence type="ECO:0000256" key="3">
    <source>
        <dbReference type="ARBA" id="ARBA00023212"/>
    </source>
</evidence>
<evidence type="ECO:0000313" key="8">
    <source>
        <dbReference type="Proteomes" id="UP001209878"/>
    </source>
</evidence>
<evidence type="ECO:0000256" key="5">
    <source>
        <dbReference type="SAM" id="Coils"/>
    </source>
</evidence>
<dbReference type="GO" id="GO:0005814">
    <property type="term" value="C:centriole"/>
    <property type="evidence" value="ECO:0007669"/>
    <property type="project" value="UniProtKB-SubCell"/>
</dbReference>
<name>A0AAD9J4Y8_RIDPI</name>
<feature type="region of interest" description="Disordered" evidence="6">
    <location>
        <begin position="239"/>
        <end position="262"/>
    </location>
</feature>